<dbReference type="SUPFAM" id="SSF53036">
    <property type="entry name" value="Eukaryotic RPB5 N-terminal domain"/>
    <property type="match status" value="1"/>
</dbReference>
<dbReference type="EMBL" id="OIVN01000030">
    <property type="protein sequence ID" value="SPC72900.1"/>
    <property type="molecule type" value="Genomic_DNA"/>
</dbReference>
<dbReference type="GO" id="GO:0042797">
    <property type="term" value="P:tRNA transcription by RNA polymerase III"/>
    <property type="evidence" value="ECO:0007669"/>
    <property type="project" value="TreeGrafter"/>
</dbReference>
<feature type="domain" description="RNA polymerase Rpb5 N-terminal" evidence="1">
    <location>
        <begin position="30"/>
        <end position="90"/>
    </location>
</feature>
<dbReference type="InterPro" id="IPR036710">
    <property type="entry name" value="RNA_pol_Rpb5_N_sf"/>
</dbReference>
<name>A0A2N9EE16_FAGSY</name>
<evidence type="ECO:0000259" key="1">
    <source>
        <dbReference type="Pfam" id="PF03871"/>
    </source>
</evidence>
<protein>
    <recommendedName>
        <fullName evidence="1">RNA polymerase Rpb5 N-terminal domain-containing protein</fullName>
    </recommendedName>
</protein>
<dbReference type="PANTHER" id="PTHR10535">
    <property type="entry name" value="DNA-DIRECTED RNA POLYMERASES I, II, AND III SUBUNIT RPABC1"/>
    <property type="match status" value="1"/>
</dbReference>
<reference evidence="2" key="1">
    <citation type="submission" date="2018-02" db="EMBL/GenBank/DDBJ databases">
        <authorList>
            <person name="Cohen D.B."/>
            <person name="Kent A.D."/>
        </authorList>
    </citation>
    <scope>NUCLEOTIDE SEQUENCE</scope>
</reference>
<dbReference type="AlphaFoldDB" id="A0A2N9EE16"/>
<dbReference type="InterPro" id="IPR014381">
    <property type="entry name" value="Arch_Rpo5/euc_Rpb5"/>
</dbReference>
<proteinExistence type="predicted"/>
<dbReference type="GO" id="GO:0006362">
    <property type="term" value="P:transcription elongation by RNA polymerase I"/>
    <property type="evidence" value="ECO:0007669"/>
    <property type="project" value="TreeGrafter"/>
</dbReference>
<gene>
    <name evidence="2" type="ORF">FSB_LOCUS782</name>
</gene>
<organism evidence="2">
    <name type="scientific">Fagus sylvatica</name>
    <name type="common">Beechnut</name>
    <dbReference type="NCBI Taxonomy" id="28930"/>
    <lineage>
        <taxon>Eukaryota</taxon>
        <taxon>Viridiplantae</taxon>
        <taxon>Streptophyta</taxon>
        <taxon>Embryophyta</taxon>
        <taxon>Tracheophyta</taxon>
        <taxon>Spermatophyta</taxon>
        <taxon>Magnoliopsida</taxon>
        <taxon>eudicotyledons</taxon>
        <taxon>Gunneridae</taxon>
        <taxon>Pentapetalae</taxon>
        <taxon>rosids</taxon>
        <taxon>fabids</taxon>
        <taxon>Fagales</taxon>
        <taxon>Fagaceae</taxon>
        <taxon>Fagus</taxon>
    </lineage>
</organism>
<dbReference type="GO" id="GO:0003677">
    <property type="term" value="F:DNA binding"/>
    <property type="evidence" value="ECO:0007669"/>
    <property type="project" value="InterPro"/>
</dbReference>
<evidence type="ECO:0000313" key="2">
    <source>
        <dbReference type="EMBL" id="SPC72900.1"/>
    </source>
</evidence>
<dbReference type="PANTHER" id="PTHR10535:SF2">
    <property type="entry name" value="DNA-DIRECTED RNA POLYMERASE V SUBUNIT 5A"/>
    <property type="match status" value="1"/>
</dbReference>
<dbReference type="GO" id="GO:0006366">
    <property type="term" value="P:transcription by RNA polymerase II"/>
    <property type="evidence" value="ECO:0007669"/>
    <property type="project" value="TreeGrafter"/>
</dbReference>
<sequence>MEGEGDGVEGELNGEILGPCLTSHIDEESTESHRYYLARRTVLEMIKDRGYSVPTSEIDLSLQDFRAIHGQNPDVERLRISTTHHSDPLNR</sequence>
<dbReference type="InterPro" id="IPR005571">
    <property type="entry name" value="RNA_pol_Rpb5_N"/>
</dbReference>
<dbReference type="GO" id="GO:0003899">
    <property type="term" value="F:DNA-directed RNA polymerase activity"/>
    <property type="evidence" value="ECO:0007669"/>
    <property type="project" value="InterPro"/>
</dbReference>
<dbReference type="Gene3D" id="3.40.1340.10">
    <property type="entry name" value="RNA polymerase, Rpb5, N-terminal domain"/>
    <property type="match status" value="1"/>
</dbReference>
<accession>A0A2N9EE16</accession>
<dbReference type="Pfam" id="PF03871">
    <property type="entry name" value="RNA_pol_Rpb5_N"/>
    <property type="match status" value="1"/>
</dbReference>